<sequence>MVKEELNQKSPLRKLEAITEGGVGTGNIGVIASKQGIGKTACLVHIAVDSLLRDKHVIHVSFDKKTDYISAWYEDIFEEISKKEILSLQC</sequence>
<dbReference type="AlphaFoldDB" id="A0A5C1QCQ1"/>
<reference evidence="1 2" key="1">
    <citation type="submission" date="2019-02" db="EMBL/GenBank/DDBJ databases">
        <authorList>
            <person name="Fomenkov A."/>
            <person name="Dubinina G."/>
            <person name="Grabovich M."/>
            <person name="Vincze T."/>
            <person name="Roberts R.J."/>
        </authorList>
    </citation>
    <scope>NUCLEOTIDE SEQUENCE [LARGE SCALE GENOMIC DNA]</scope>
    <source>
        <strain evidence="1 2">P</strain>
    </source>
</reference>
<dbReference type="OrthoDB" id="368791at2"/>
<protein>
    <recommendedName>
        <fullName evidence="3">KaiC-like domain-containing protein</fullName>
    </recommendedName>
</protein>
<organism evidence="1 2">
    <name type="scientific">Thiospirochaeta perfilievii</name>
    <dbReference type="NCBI Taxonomy" id="252967"/>
    <lineage>
        <taxon>Bacteria</taxon>
        <taxon>Pseudomonadati</taxon>
        <taxon>Spirochaetota</taxon>
        <taxon>Spirochaetia</taxon>
        <taxon>Spirochaetales</taxon>
        <taxon>Spirochaetaceae</taxon>
        <taxon>Thiospirochaeta</taxon>
    </lineage>
</organism>
<name>A0A5C1QCQ1_9SPIO</name>
<keyword evidence="2" id="KW-1185">Reference proteome</keyword>
<dbReference type="Gene3D" id="3.40.50.300">
    <property type="entry name" value="P-loop containing nucleotide triphosphate hydrolases"/>
    <property type="match status" value="1"/>
</dbReference>
<accession>A0A5C1QCQ1</accession>
<reference evidence="1 2" key="2">
    <citation type="submission" date="2019-09" db="EMBL/GenBank/DDBJ databases">
        <title>Complete Genome Sequence and Methylome Analysis of free living Spirochaetas.</title>
        <authorList>
            <person name="Leshcheva N."/>
            <person name="Mikheeva N."/>
        </authorList>
    </citation>
    <scope>NUCLEOTIDE SEQUENCE [LARGE SCALE GENOMIC DNA]</scope>
    <source>
        <strain evidence="1 2">P</strain>
    </source>
</reference>
<dbReference type="InterPro" id="IPR027417">
    <property type="entry name" value="P-loop_NTPase"/>
</dbReference>
<proteinExistence type="predicted"/>
<dbReference type="SUPFAM" id="SSF52540">
    <property type="entry name" value="P-loop containing nucleoside triphosphate hydrolases"/>
    <property type="match status" value="1"/>
</dbReference>
<evidence type="ECO:0000313" key="2">
    <source>
        <dbReference type="Proteomes" id="UP000323824"/>
    </source>
</evidence>
<gene>
    <name evidence="1" type="ORF">EW093_08360</name>
</gene>
<dbReference type="Proteomes" id="UP000323824">
    <property type="component" value="Chromosome"/>
</dbReference>
<dbReference type="KEGG" id="sper:EW093_08360"/>
<dbReference type="RefSeq" id="WP_149567962.1">
    <property type="nucleotide sequence ID" value="NZ_CP035807.1"/>
</dbReference>
<dbReference type="EMBL" id="CP035807">
    <property type="protein sequence ID" value="QEN04719.1"/>
    <property type="molecule type" value="Genomic_DNA"/>
</dbReference>
<evidence type="ECO:0000313" key="1">
    <source>
        <dbReference type="EMBL" id="QEN04719.1"/>
    </source>
</evidence>
<evidence type="ECO:0008006" key="3">
    <source>
        <dbReference type="Google" id="ProtNLM"/>
    </source>
</evidence>